<dbReference type="PANTHER" id="PTHR20986:SF22">
    <property type="entry name" value="FMRFAMIDE-RELATED PEPTIDES"/>
    <property type="match status" value="1"/>
</dbReference>
<feature type="chain" id="PRO_5043764334" evidence="8">
    <location>
        <begin position="31"/>
        <end position="227"/>
    </location>
</feature>
<dbReference type="InterPro" id="IPR051041">
    <property type="entry name" value="FMRFamide-related_np"/>
</dbReference>
<dbReference type="PANTHER" id="PTHR20986">
    <property type="entry name" value="FMRFAMIDE-RELATED PEPTIDES"/>
    <property type="match status" value="1"/>
</dbReference>
<keyword evidence="8" id="KW-0732">Signal</keyword>
<dbReference type="Proteomes" id="UP001432027">
    <property type="component" value="Unassembled WGS sequence"/>
</dbReference>
<dbReference type="GO" id="GO:0007218">
    <property type="term" value="P:neuropeptide signaling pathway"/>
    <property type="evidence" value="ECO:0007669"/>
    <property type="project" value="UniProtKB-KW"/>
</dbReference>
<evidence type="ECO:0000256" key="5">
    <source>
        <dbReference type="ARBA" id="ARBA00022737"/>
    </source>
</evidence>
<protein>
    <submittedName>
        <fullName evidence="9">Uncharacterized protein</fullName>
    </submittedName>
</protein>
<evidence type="ECO:0000256" key="6">
    <source>
        <dbReference type="ARBA" id="ARBA00022815"/>
    </source>
</evidence>
<gene>
    <name evidence="9" type="ORF">PENTCL1PPCAC_19174</name>
</gene>
<evidence type="ECO:0000313" key="9">
    <source>
        <dbReference type="EMBL" id="GMS96999.1"/>
    </source>
</evidence>
<evidence type="ECO:0000313" key="10">
    <source>
        <dbReference type="Proteomes" id="UP001432027"/>
    </source>
</evidence>
<dbReference type="GO" id="GO:0005576">
    <property type="term" value="C:extracellular region"/>
    <property type="evidence" value="ECO:0007669"/>
    <property type="project" value="UniProtKB-SubCell"/>
</dbReference>
<sequence length="227" mass="25125">RGSNSGPHTRSSEMVHYSLALLLTAAVASAFDSTEIRMLQDESGGPLNDGFGHAAFGPIRLQSREMRDSRIRRQVNDRIREVLGSIRLVKMTVTKDEGDDDSSLEDKRSAPLIRFGKRSVGDEEMARTIRQDALGSPLIRFGKRSAPEEDEELVEEDGDLLERYARAPASAPLIRFGKRSPDTSPLIRFGRAPSSAPLIRFGKRSSTAPFVRFGRTASAPLIRFGKR</sequence>
<comment type="caution">
    <text evidence="9">The sequence shown here is derived from an EMBL/GenBank/DDBJ whole genome shotgun (WGS) entry which is preliminary data.</text>
</comment>
<keyword evidence="6" id="KW-0027">Amidation</keyword>
<feature type="non-terminal residue" evidence="9">
    <location>
        <position position="1"/>
    </location>
</feature>
<evidence type="ECO:0000256" key="4">
    <source>
        <dbReference type="ARBA" id="ARBA00022685"/>
    </source>
</evidence>
<accession>A0AAV5TSN1</accession>
<keyword evidence="5" id="KW-0677">Repeat</keyword>
<keyword evidence="10" id="KW-1185">Reference proteome</keyword>
<evidence type="ECO:0000256" key="3">
    <source>
        <dbReference type="ARBA" id="ARBA00022525"/>
    </source>
</evidence>
<keyword evidence="3" id="KW-0964">Secreted</keyword>
<evidence type="ECO:0000256" key="7">
    <source>
        <dbReference type="ARBA" id="ARBA00023320"/>
    </source>
</evidence>
<dbReference type="AlphaFoldDB" id="A0AAV5TSN1"/>
<evidence type="ECO:0000256" key="8">
    <source>
        <dbReference type="SAM" id="SignalP"/>
    </source>
</evidence>
<feature type="signal peptide" evidence="8">
    <location>
        <begin position="1"/>
        <end position="30"/>
    </location>
</feature>
<evidence type="ECO:0000256" key="1">
    <source>
        <dbReference type="ARBA" id="ARBA00004613"/>
    </source>
</evidence>
<comment type="similarity">
    <text evidence="2">Belongs to the FARP (FMRFamide related peptide) family.</text>
</comment>
<comment type="subcellular location">
    <subcellularLocation>
        <location evidence="1">Secreted</location>
    </subcellularLocation>
</comment>
<feature type="non-terminal residue" evidence="9">
    <location>
        <position position="227"/>
    </location>
</feature>
<keyword evidence="4" id="KW-0165">Cleavage on pair of basic residues</keyword>
<evidence type="ECO:0000256" key="2">
    <source>
        <dbReference type="ARBA" id="ARBA00006356"/>
    </source>
</evidence>
<organism evidence="9 10">
    <name type="scientific">Pristionchus entomophagus</name>
    <dbReference type="NCBI Taxonomy" id="358040"/>
    <lineage>
        <taxon>Eukaryota</taxon>
        <taxon>Metazoa</taxon>
        <taxon>Ecdysozoa</taxon>
        <taxon>Nematoda</taxon>
        <taxon>Chromadorea</taxon>
        <taxon>Rhabditida</taxon>
        <taxon>Rhabditina</taxon>
        <taxon>Diplogasteromorpha</taxon>
        <taxon>Diplogasteroidea</taxon>
        <taxon>Neodiplogasteridae</taxon>
        <taxon>Pristionchus</taxon>
    </lineage>
</organism>
<proteinExistence type="inferred from homology"/>
<reference evidence="9" key="1">
    <citation type="submission" date="2023-10" db="EMBL/GenBank/DDBJ databases">
        <title>Genome assembly of Pristionchus species.</title>
        <authorList>
            <person name="Yoshida K."/>
            <person name="Sommer R.J."/>
        </authorList>
    </citation>
    <scope>NUCLEOTIDE SEQUENCE</scope>
    <source>
        <strain evidence="9">RS0144</strain>
    </source>
</reference>
<name>A0AAV5TSN1_9BILA</name>
<dbReference type="Pfam" id="PF01581">
    <property type="entry name" value="FARP"/>
    <property type="match status" value="5"/>
</dbReference>
<dbReference type="InterPro" id="IPR002544">
    <property type="entry name" value="FMRFamid-related_peptide-like"/>
</dbReference>
<dbReference type="EMBL" id="BTSX01000004">
    <property type="protein sequence ID" value="GMS96999.1"/>
    <property type="molecule type" value="Genomic_DNA"/>
</dbReference>
<keyword evidence="7" id="KW-0527">Neuropeptide</keyword>